<comment type="similarity">
    <text evidence="1">Belongs to the EndA/NucM nuclease family.</text>
</comment>
<keyword evidence="4" id="KW-0812">Transmembrane</keyword>
<gene>
    <name evidence="5" type="primary">bsn</name>
    <name evidence="5" type="ORF">NT6N_30430</name>
</gene>
<keyword evidence="2" id="KW-0540">Nuclease</keyword>
<reference evidence="5" key="1">
    <citation type="submission" date="2024-07" db="EMBL/GenBank/DDBJ databases">
        <title>Complete genome sequence of Verrucomicrobiaceae bacterium NT6N.</title>
        <authorList>
            <person name="Huang C."/>
            <person name="Takami H."/>
            <person name="Hamasaki K."/>
        </authorList>
    </citation>
    <scope>NUCLEOTIDE SEQUENCE</scope>
    <source>
        <strain evidence="5">NT6N</strain>
    </source>
</reference>
<evidence type="ECO:0000256" key="2">
    <source>
        <dbReference type="ARBA" id="ARBA00022722"/>
    </source>
</evidence>
<keyword evidence="3" id="KW-0378">Hydrolase</keyword>
<dbReference type="InterPro" id="IPR007346">
    <property type="entry name" value="Endonuclease-I"/>
</dbReference>
<dbReference type="PANTHER" id="PTHR33607:SF2">
    <property type="entry name" value="ENDONUCLEASE-1"/>
    <property type="match status" value="1"/>
</dbReference>
<feature type="transmembrane region" description="Helical" evidence="4">
    <location>
        <begin position="6"/>
        <end position="22"/>
    </location>
</feature>
<name>A0AAT9FPT6_9BACT</name>
<dbReference type="EMBL" id="AP026866">
    <property type="protein sequence ID" value="BDS08003.1"/>
    <property type="molecule type" value="Genomic_DNA"/>
</dbReference>
<evidence type="ECO:0000256" key="4">
    <source>
        <dbReference type="SAM" id="Phobius"/>
    </source>
</evidence>
<dbReference type="GO" id="GO:0016787">
    <property type="term" value="F:hydrolase activity"/>
    <property type="evidence" value="ECO:0007669"/>
    <property type="project" value="UniProtKB-KW"/>
</dbReference>
<protein>
    <submittedName>
        <fullName evidence="5">Extracellular ribonuclease</fullName>
    </submittedName>
</protein>
<evidence type="ECO:0000313" key="5">
    <source>
        <dbReference type="EMBL" id="BDS08003.1"/>
    </source>
</evidence>
<evidence type="ECO:0000256" key="3">
    <source>
        <dbReference type="ARBA" id="ARBA00022801"/>
    </source>
</evidence>
<sequence>MKQIHYAILLVVIVLCVGYFVIRNAALHRSDQLEQVAPELGTAASENYQDLEQLRGDELKQALHQRIRNHRVLTYAELWNALRDLDAGEDGKVVLIYQRSQRSSSENGGNQGDWNREHLWPRAYGIGRSSIANTDLHHIRASDVDVNAKRGHLYFDETDGEDYGGKRYSSDADSWEPPNEVKGDIARALFYMAVRYEGDEANATDLEISNTPDIKNRQLGKLSILLEWHHSDPVSDEERARNNKIYRSYQGNRNPFIDHPEFADRVFKN</sequence>
<keyword evidence="4" id="KW-0472">Membrane</keyword>
<dbReference type="Pfam" id="PF04231">
    <property type="entry name" value="Endonuclease_1"/>
    <property type="match status" value="1"/>
</dbReference>
<dbReference type="InterPro" id="IPR044925">
    <property type="entry name" value="His-Me_finger_sf"/>
</dbReference>
<keyword evidence="4" id="KW-1133">Transmembrane helix</keyword>
<dbReference type="SUPFAM" id="SSF54060">
    <property type="entry name" value="His-Me finger endonucleases"/>
    <property type="match status" value="1"/>
</dbReference>
<dbReference type="AlphaFoldDB" id="A0AAT9FPT6"/>
<dbReference type="GO" id="GO:0004518">
    <property type="term" value="F:nuclease activity"/>
    <property type="evidence" value="ECO:0007669"/>
    <property type="project" value="UniProtKB-KW"/>
</dbReference>
<accession>A0AAT9FPT6</accession>
<proteinExistence type="inferred from homology"/>
<evidence type="ECO:0000256" key="1">
    <source>
        <dbReference type="ARBA" id="ARBA00006429"/>
    </source>
</evidence>
<organism evidence="5">
    <name type="scientific">Oceaniferula spumae</name>
    <dbReference type="NCBI Taxonomy" id="2979115"/>
    <lineage>
        <taxon>Bacteria</taxon>
        <taxon>Pseudomonadati</taxon>
        <taxon>Verrucomicrobiota</taxon>
        <taxon>Verrucomicrobiia</taxon>
        <taxon>Verrucomicrobiales</taxon>
        <taxon>Verrucomicrobiaceae</taxon>
        <taxon>Oceaniferula</taxon>
    </lineage>
</organism>
<dbReference type="KEGG" id="osu:NT6N_30430"/>
<dbReference type="PANTHER" id="PTHR33607">
    <property type="entry name" value="ENDONUCLEASE-1"/>
    <property type="match status" value="1"/>
</dbReference>